<name>A0ACB7Y0Y5_9ERIC</name>
<comment type="caution">
    <text evidence="1">The sequence shown here is derived from an EMBL/GenBank/DDBJ whole genome shotgun (WGS) entry which is preliminary data.</text>
</comment>
<dbReference type="Proteomes" id="UP000828048">
    <property type="component" value="Chromosome 5"/>
</dbReference>
<dbReference type="EMBL" id="CM037155">
    <property type="protein sequence ID" value="KAH7847076.1"/>
    <property type="molecule type" value="Genomic_DNA"/>
</dbReference>
<reference evidence="1 2" key="1">
    <citation type="journal article" date="2021" name="Hortic Res">
        <title>High-quality reference genome and annotation aids understanding of berry development for evergreen blueberry (Vaccinium darrowii).</title>
        <authorList>
            <person name="Yu J."/>
            <person name="Hulse-Kemp A.M."/>
            <person name="Babiker E."/>
            <person name="Staton M."/>
        </authorList>
    </citation>
    <scope>NUCLEOTIDE SEQUENCE [LARGE SCALE GENOMIC DNA]</scope>
    <source>
        <strain evidence="2">cv. NJ 8807/NJ 8810</strain>
        <tissue evidence="1">Young leaf</tissue>
    </source>
</reference>
<evidence type="ECO:0000313" key="2">
    <source>
        <dbReference type="Proteomes" id="UP000828048"/>
    </source>
</evidence>
<gene>
    <name evidence="1" type="ORF">Vadar_021586</name>
</gene>
<accession>A0ACB7Y0Y5</accession>
<protein>
    <submittedName>
        <fullName evidence="1">Uncharacterized protein</fullName>
    </submittedName>
</protein>
<proteinExistence type="predicted"/>
<sequence length="289" mass="32341">MINSEVKSNVQCNSGTVTPPDQKHSPLVRKIALRDVQNDNRSLIHNHPKVSTFIEGIPIASAIKISGTKRLTPEKPPLYPSLPENGVDDHLVHTRRKFESEPGKGRIQDHTVNCLQPTSKYSCHKQQDLTQQQTQMRESKMYCGPVARSNQIALMPTFPRGVPSVPISLGKHENGLPFAESDYLTVKLEACESVDSMAIDDQQRIGRFLHLQKFLKQCDESSNRDYIQMLLNMSTAECSSHAVELEKRAIQLTVEEGIQMNRMKALNIFGKSGPTNNPLLTTQPSQSET</sequence>
<keyword evidence="2" id="KW-1185">Reference proteome</keyword>
<evidence type="ECO:0000313" key="1">
    <source>
        <dbReference type="EMBL" id="KAH7847076.1"/>
    </source>
</evidence>
<organism evidence="1 2">
    <name type="scientific">Vaccinium darrowii</name>
    <dbReference type="NCBI Taxonomy" id="229202"/>
    <lineage>
        <taxon>Eukaryota</taxon>
        <taxon>Viridiplantae</taxon>
        <taxon>Streptophyta</taxon>
        <taxon>Embryophyta</taxon>
        <taxon>Tracheophyta</taxon>
        <taxon>Spermatophyta</taxon>
        <taxon>Magnoliopsida</taxon>
        <taxon>eudicotyledons</taxon>
        <taxon>Gunneridae</taxon>
        <taxon>Pentapetalae</taxon>
        <taxon>asterids</taxon>
        <taxon>Ericales</taxon>
        <taxon>Ericaceae</taxon>
        <taxon>Vaccinioideae</taxon>
        <taxon>Vaccinieae</taxon>
        <taxon>Vaccinium</taxon>
    </lineage>
</organism>